<dbReference type="AlphaFoldDB" id="A0A5K1I812"/>
<gene>
    <name evidence="1" type="ORF">HALO32_02423</name>
</gene>
<sequence>MMHNRGFEKLPGIAKVLFDIGNDRIDPFKSLIKDSDKALLLI</sequence>
<accession>A0A5K1I812</accession>
<evidence type="ECO:0000313" key="1">
    <source>
        <dbReference type="EMBL" id="VVZ96327.1"/>
    </source>
</evidence>
<keyword evidence="2" id="KW-1185">Reference proteome</keyword>
<name>A0A5K1I812_9GAMM</name>
<dbReference type="Proteomes" id="UP000326725">
    <property type="component" value="Unassembled WGS sequence"/>
</dbReference>
<protein>
    <submittedName>
        <fullName evidence="1">Uncharacterized protein</fullName>
    </submittedName>
</protein>
<dbReference type="EMBL" id="CABVOU010000039">
    <property type="protein sequence ID" value="VVZ96327.1"/>
    <property type="molecule type" value="Genomic_DNA"/>
</dbReference>
<reference evidence="1 2" key="1">
    <citation type="submission" date="2019-09" db="EMBL/GenBank/DDBJ databases">
        <authorList>
            <person name="Criscuolo A."/>
        </authorList>
    </citation>
    <scope>NUCLEOTIDE SEQUENCE [LARGE SCALE GENOMIC DNA]</scope>
    <source>
        <strain evidence="2">3(2)</strain>
    </source>
</reference>
<organism evidence="1 2">
    <name type="scientific">Halomonas lysinitropha</name>
    <dbReference type="NCBI Taxonomy" id="2607506"/>
    <lineage>
        <taxon>Bacteria</taxon>
        <taxon>Pseudomonadati</taxon>
        <taxon>Pseudomonadota</taxon>
        <taxon>Gammaproteobacteria</taxon>
        <taxon>Oceanospirillales</taxon>
        <taxon>Halomonadaceae</taxon>
        <taxon>Halomonas</taxon>
    </lineage>
</organism>
<evidence type="ECO:0000313" key="2">
    <source>
        <dbReference type="Proteomes" id="UP000326725"/>
    </source>
</evidence>
<proteinExistence type="predicted"/>